<evidence type="ECO:0000256" key="2">
    <source>
        <dbReference type="ARBA" id="ARBA00022574"/>
    </source>
</evidence>
<evidence type="ECO:0000256" key="3">
    <source>
        <dbReference type="ARBA" id="ARBA00022737"/>
    </source>
</evidence>
<dbReference type="GO" id="GO:0043161">
    <property type="term" value="P:proteasome-mediated ubiquitin-dependent protein catabolic process"/>
    <property type="evidence" value="ECO:0007669"/>
    <property type="project" value="TreeGrafter"/>
</dbReference>
<name>A0AAV9IL05_9RHOD</name>
<evidence type="ECO:0000313" key="8">
    <source>
        <dbReference type="EMBL" id="KAK4528080.1"/>
    </source>
</evidence>
<dbReference type="Pfam" id="PF00400">
    <property type="entry name" value="WD40"/>
    <property type="match status" value="6"/>
</dbReference>
<organism evidence="8 9">
    <name type="scientific">Galdieria yellowstonensis</name>
    <dbReference type="NCBI Taxonomy" id="3028027"/>
    <lineage>
        <taxon>Eukaryota</taxon>
        <taxon>Rhodophyta</taxon>
        <taxon>Bangiophyceae</taxon>
        <taxon>Galdieriales</taxon>
        <taxon>Galdieriaceae</taxon>
        <taxon>Galdieria</taxon>
    </lineage>
</organism>
<keyword evidence="3" id="KW-0677">Repeat</keyword>
<dbReference type="PANTHER" id="PTHR22852:SF0">
    <property type="entry name" value="DENTICLELESS PROTEIN HOMOLOG"/>
    <property type="match status" value="1"/>
</dbReference>
<reference evidence="8 9" key="1">
    <citation type="submission" date="2022-07" db="EMBL/GenBank/DDBJ databases">
        <title>Genome-wide signatures of adaptation to extreme environments.</title>
        <authorList>
            <person name="Cho C.H."/>
            <person name="Yoon H.S."/>
        </authorList>
    </citation>
    <scope>NUCLEOTIDE SEQUENCE [LARGE SCALE GENOMIC DNA]</scope>
    <source>
        <strain evidence="8 9">108.79 E11</strain>
    </source>
</reference>
<evidence type="ECO:0000256" key="1">
    <source>
        <dbReference type="ARBA" id="ARBA00004906"/>
    </source>
</evidence>
<comment type="caution">
    <text evidence="8">The sequence shown here is derived from an EMBL/GenBank/DDBJ whole genome shotgun (WGS) entry which is preliminary data.</text>
</comment>
<keyword evidence="4" id="KW-0833">Ubl conjugation pathway</keyword>
<evidence type="ECO:0000313" key="9">
    <source>
        <dbReference type="Proteomes" id="UP001300502"/>
    </source>
</evidence>
<keyword evidence="9" id="KW-1185">Reference proteome</keyword>
<gene>
    <name evidence="8" type="ORF">GAYE_SCF48G6014</name>
</gene>
<dbReference type="SUPFAM" id="SSF50978">
    <property type="entry name" value="WD40 repeat-like"/>
    <property type="match status" value="1"/>
</dbReference>
<dbReference type="InterPro" id="IPR015943">
    <property type="entry name" value="WD40/YVTN_repeat-like_dom_sf"/>
</dbReference>
<dbReference type="InterPro" id="IPR019775">
    <property type="entry name" value="WD40_repeat_CS"/>
</dbReference>
<evidence type="ECO:0000256" key="5">
    <source>
        <dbReference type="ARBA" id="ARBA00038344"/>
    </source>
</evidence>
<dbReference type="InterPro" id="IPR001680">
    <property type="entry name" value="WD40_rpt"/>
</dbReference>
<feature type="repeat" description="WD" evidence="6">
    <location>
        <begin position="255"/>
        <end position="297"/>
    </location>
</feature>
<feature type="repeat" description="WD" evidence="6">
    <location>
        <begin position="370"/>
        <end position="391"/>
    </location>
</feature>
<dbReference type="InterPro" id="IPR051865">
    <property type="entry name" value="WD-repeat_CDT2_adapter"/>
</dbReference>
<feature type="region of interest" description="Disordered" evidence="7">
    <location>
        <begin position="473"/>
        <end position="493"/>
    </location>
</feature>
<dbReference type="Gene3D" id="2.130.10.10">
    <property type="entry name" value="YVTN repeat-like/Quinoprotein amine dehydrogenase"/>
    <property type="match status" value="3"/>
</dbReference>
<comment type="similarity">
    <text evidence="5">Belongs to the WD repeat cdt2 family.</text>
</comment>
<dbReference type="PROSITE" id="PS00678">
    <property type="entry name" value="WD_REPEATS_1"/>
    <property type="match status" value="1"/>
</dbReference>
<dbReference type="PANTHER" id="PTHR22852">
    <property type="entry name" value="LETHAL 2 DENTICLELESS PROTEIN RETINOIC ACID-REGULATED NUCLEAR MATRIX-ASSOCIATED PROTEIN"/>
    <property type="match status" value="1"/>
</dbReference>
<comment type="pathway">
    <text evidence="1">Protein modification; protein ubiquitination.</text>
</comment>
<feature type="repeat" description="WD" evidence="6">
    <location>
        <begin position="405"/>
        <end position="438"/>
    </location>
</feature>
<dbReference type="AlphaFoldDB" id="A0AAV9IL05"/>
<evidence type="ECO:0000256" key="7">
    <source>
        <dbReference type="SAM" id="MobiDB-lite"/>
    </source>
</evidence>
<evidence type="ECO:0000256" key="4">
    <source>
        <dbReference type="ARBA" id="ARBA00022786"/>
    </source>
</evidence>
<accession>A0AAV9IL05</accession>
<keyword evidence="2 6" id="KW-0853">WD repeat</keyword>
<dbReference type="InterPro" id="IPR036322">
    <property type="entry name" value="WD40_repeat_dom_sf"/>
</dbReference>
<protein>
    <recommendedName>
        <fullName evidence="10">Transducin family protein / WD-40 repeat family protein</fullName>
    </recommendedName>
</protein>
<dbReference type="EMBL" id="JANCYU010000059">
    <property type="protein sequence ID" value="KAK4528080.1"/>
    <property type="molecule type" value="Genomic_DNA"/>
</dbReference>
<dbReference type="SMART" id="SM00320">
    <property type="entry name" value="WD40"/>
    <property type="match status" value="6"/>
</dbReference>
<dbReference type="GO" id="GO:0005634">
    <property type="term" value="C:nucleus"/>
    <property type="evidence" value="ECO:0007669"/>
    <property type="project" value="TreeGrafter"/>
</dbReference>
<dbReference type="GO" id="GO:0030674">
    <property type="term" value="F:protein-macromolecule adaptor activity"/>
    <property type="evidence" value="ECO:0007669"/>
    <property type="project" value="TreeGrafter"/>
</dbReference>
<evidence type="ECO:0008006" key="10">
    <source>
        <dbReference type="Google" id="ProtNLM"/>
    </source>
</evidence>
<evidence type="ECO:0000256" key="6">
    <source>
        <dbReference type="PROSITE-ProRule" id="PRU00221"/>
    </source>
</evidence>
<proteinExistence type="inferred from homology"/>
<dbReference type="PROSITE" id="PS50082">
    <property type="entry name" value="WD_REPEATS_2"/>
    <property type="match status" value="4"/>
</dbReference>
<feature type="repeat" description="WD" evidence="6">
    <location>
        <begin position="168"/>
        <end position="204"/>
    </location>
</feature>
<dbReference type="Proteomes" id="UP001300502">
    <property type="component" value="Unassembled WGS sequence"/>
</dbReference>
<sequence>MHRKTSSIIKKLQQRELAKVEENAIQKYASSSLRKSLVDLQTFPSHSLHFYTDVADVLIPVFSTKFSKVACNGRALACVDEEGYLTVVDTRQWLLATPRETDTRSYRLDEFGNTASWRDKAAISILAHQNAVFDVCWLGTMDQQIATASGDQTIRIMDTTTWKQVSCLAGHRGSVKVVREMPCSDGKILGSAARDGNVMLWDMRCPGQSTSERETFSISPVLSLQHIHSPSYSSPIQDRATKRRRASFTLGSQNEVSTSHGVTGLAFDNSSHLVFTSGAVDGAVKLWDIRKNSRYSPAECLSVCHPGCDEGLTLRPHGISSIQMDSNGKHLLVCSTDSRVYLYDPSRLDWGACTILTGGQNMSFYVKCDFSPDGNFVLTGSCNSRAYIWDIHQSTDYFLYPFLEMEGHQGEVSDVAWCHAEPELIATSGDDCMISLWQGPRLVESIKASRCMTASSIHARTLSWESQTKYCDTPNRKRHRKEDDNNRTPSRLKSITEYFNRMSPCSDEKKKE</sequence>